<dbReference type="EMBL" id="LWQT01000053">
    <property type="protein sequence ID" value="OAN50520.1"/>
    <property type="molecule type" value="Genomic_DNA"/>
</dbReference>
<comment type="caution">
    <text evidence="2">The sequence shown here is derived from an EMBL/GenBank/DDBJ whole genome shotgun (WGS) entry which is preliminary data.</text>
</comment>
<evidence type="ECO:0000313" key="2">
    <source>
        <dbReference type="EMBL" id="OAN50520.1"/>
    </source>
</evidence>
<organism evidence="2 3">
    <name type="scientific">Paramagnetospirillum marisnigri</name>
    <dbReference type="NCBI Taxonomy" id="1285242"/>
    <lineage>
        <taxon>Bacteria</taxon>
        <taxon>Pseudomonadati</taxon>
        <taxon>Pseudomonadota</taxon>
        <taxon>Alphaproteobacteria</taxon>
        <taxon>Rhodospirillales</taxon>
        <taxon>Magnetospirillaceae</taxon>
        <taxon>Paramagnetospirillum</taxon>
    </lineage>
</organism>
<dbReference type="Gene3D" id="1.10.10.10">
    <property type="entry name" value="Winged helix-like DNA-binding domain superfamily/Winged helix DNA-binding domain"/>
    <property type="match status" value="1"/>
</dbReference>
<gene>
    <name evidence="2" type="ORF">A6A04_18175</name>
</gene>
<protein>
    <submittedName>
        <fullName evidence="2">Uncharacterized protein</fullName>
    </submittedName>
</protein>
<dbReference type="AlphaFoldDB" id="A0A178MP02"/>
<sequence length="353" mass="39764">MQTALAAAAGKWRAKQEAQRRPMRPGELEALEAEWHDQAERSLRAREAQRQGKRTKRARDTNPAPPETKLWSKPMSLQAATDTRLTMGARLALQAIRSLTARSKRVSRNGLAVLLGVSPRTIQRYIHLLKYRGYIQTRLITNRDGWVIGQIIEITEKVLPPHHRPRRSETMADGLARCVSHHEKTVSIGETGSSHSESKYQNYIEISPRKNISTGHSCVTQKQGNIPSEDTMNSRQYEYGSPELRSRVKALLSKPSPYTTRVRAKAVALLYATNSNRFICPRTDFVPGLLGPRPKGTRADSLILDDLKTAITTGRISIEEIRSILSELFGLDCAYSWDADFFELMDLFNQANS</sequence>
<evidence type="ECO:0000256" key="1">
    <source>
        <dbReference type="SAM" id="MobiDB-lite"/>
    </source>
</evidence>
<dbReference type="InterPro" id="IPR036390">
    <property type="entry name" value="WH_DNA-bd_sf"/>
</dbReference>
<name>A0A178MP02_9PROT</name>
<feature type="compositionally biased region" description="Low complexity" evidence="1">
    <location>
        <begin position="1"/>
        <end position="11"/>
    </location>
</feature>
<dbReference type="Proteomes" id="UP000078428">
    <property type="component" value="Unassembled WGS sequence"/>
</dbReference>
<dbReference type="SUPFAM" id="SSF46785">
    <property type="entry name" value="Winged helix' DNA-binding domain"/>
    <property type="match status" value="1"/>
</dbReference>
<evidence type="ECO:0000313" key="3">
    <source>
        <dbReference type="Proteomes" id="UP000078428"/>
    </source>
</evidence>
<dbReference type="InterPro" id="IPR036388">
    <property type="entry name" value="WH-like_DNA-bd_sf"/>
</dbReference>
<feature type="region of interest" description="Disordered" evidence="1">
    <location>
        <begin position="1"/>
        <end position="70"/>
    </location>
</feature>
<accession>A0A178MP02</accession>
<feature type="region of interest" description="Disordered" evidence="1">
    <location>
        <begin position="214"/>
        <end position="234"/>
    </location>
</feature>
<feature type="compositionally biased region" description="Basic and acidic residues" evidence="1">
    <location>
        <begin position="14"/>
        <end position="50"/>
    </location>
</feature>
<reference evidence="2 3" key="1">
    <citation type="submission" date="2016-04" db="EMBL/GenBank/DDBJ databases">
        <title>Draft genome sequence of freshwater magnetotactic bacteria Magnetospirillum marisnigri SP-1 and Magnetospirillum moscoviense BB-1.</title>
        <authorList>
            <person name="Koziaeva V."/>
            <person name="Dziuba M.V."/>
            <person name="Ivanov T.M."/>
            <person name="Kuznetsov B."/>
            <person name="Grouzdev D.S."/>
        </authorList>
    </citation>
    <scope>NUCLEOTIDE SEQUENCE [LARGE SCALE GENOMIC DNA]</scope>
    <source>
        <strain evidence="2 3">SP-1</strain>
    </source>
</reference>
<proteinExistence type="predicted"/>
<keyword evidence="3" id="KW-1185">Reference proteome</keyword>